<reference evidence="3 4" key="1">
    <citation type="submission" date="2018-07" db="EMBL/GenBank/DDBJ databases">
        <title>Genomic Encyclopedia of Type Strains, Phase III (KMG-III): the genomes of soil and plant-associated and newly described type strains.</title>
        <authorList>
            <person name="Whitman W."/>
        </authorList>
    </citation>
    <scope>NUCLEOTIDE SEQUENCE [LARGE SCALE GENOMIC DNA]</scope>
    <source>
        <strain evidence="3 4">CECT 7946</strain>
    </source>
</reference>
<dbReference type="Pfam" id="PF14240">
    <property type="entry name" value="YHYH"/>
    <property type="match status" value="1"/>
</dbReference>
<accession>A0A3D9GZJ5</accession>
<dbReference type="SUPFAM" id="SSF47473">
    <property type="entry name" value="EF-hand"/>
    <property type="match status" value="1"/>
</dbReference>
<dbReference type="InterPro" id="IPR002048">
    <property type="entry name" value="EF_hand_dom"/>
</dbReference>
<dbReference type="Proteomes" id="UP000256980">
    <property type="component" value="Unassembled WGS sequence"/>
</dbReference>
<dbReference type="Pfam" id="PF13202">
    <property type="entry name" value="EF-hand_5"/>
    <property type="match status" value="2"/>
</dbReference>
<evidence type="ECO:0000313" key="3">
    <source>
        <dbReference type="EMBL" id="RED42672.1"/>
    </source>
</evidence>
<dbReference type="InterPro" id="IPR011992">
    <property type="entry name" value="EF-hand-dom_pair"/>
</dbReference>
<dbReference type="RefSeq" id="WP_245940740.1">
    <property type="nucleotide sequence ID" value="NZ_QRDV01000008.1"/>
</dbReference>
<dbReference type="PROSITE" id="PS00018">
    <property type="entry name" value="EF_HAND_1"/>
    <property type="match status" value="1"/>
</dbReference>
<feature type="compositionally biased region" description="Low complexity" evidence="1">
    <location>
        <begin position="362"/>
        <end position="373"/>
    </location>
</feature>
<keyword evidence="4" id="KW-1185">Reference proteome</keyword>
<dbReference type="CDD" id="cd00051">
    <property type="entry name" value="EFh"/>
    <property type="match status" value="1"/>
</dbReference>
<protein>
    <submittedName>
        <fullName evidence="3">EF hand domain-containing protein</fullName>
    </submittedName>
</protein>
<dbReference type="AlphaFoldDB" id="A0A3D9GZJ5"/>
<comment type="caution">
    <text evidence="3">The sequence shown here is derived from an EMBL/GenBank/DDBJ whole genome shotgun (WGS) entry which is preliminary data.</text>
</comment>
<feature type="compositionally biased region" description="Basic and acidic residues" evidence="1">
    <location>
        <begin position="323"/>
        <end position="336"/>
    </location>
</feature>
<name>A0A3D9GZJ5_9FLAO</name>
<gene>
    <name evidence="3" type="ORF">DFQ10_10879</name>
</gene>
<evidence type="ECO:0000256" key="1">
    <source>
        <dbReference type="SAM" id="MobiDB-lite"/>
    </source>
</evidence>
<dbReference type="GO" id="GO:0005509">
    <property type="term" value="F:calcium ion binding"/>
    <property type="evidence" value="ECO:0007669"/>
    <property type="project" value="InterPro"/>
</dbReference>
<organism evidence="3 4">
    <name type="scientific">Winogradskyella eximia</name>
    <dbReference type="NCBI Taxonomy" id="262006"/>
    <lineage>
        <taxon>Bacteria</taxon>
        <taxon>Pseudomonadati</taxon>
        <taxon>Bacteroidota</taxon>
        <taxon>Flavobacteriia</taxon>
        <taxon>Flavobacteriales</taxon>
        <taxon>Flavobacteriaceae</taxon>
        <taxon>Winogradskyella</taxon>
    </lineage>
</organism>
<dbReference type="Gene3D" id="1.10.238.10">
    <property type="entry name" value="EF-hand"/>
    <property type="match status" value="1"/>
</dbReference>
<dbReference type="PROSITE" id="PS51257">
    <property type="entry name" value="PROKAR_LIPOPROTEIN"/>
    <property type="match status" value="1"/>
</dbReference>
<dbReference type="InterPro" id="IPR018247">
    <property type="entry name" value="EF_Hand_1_Ca_BS"/>
</dbReference>
<dbReference type="PROSITE" id="PS50222">
    <property type="entry name" value="EF_HAND_2"/>
    <property type="match status" value="1"/>
</dbReference>
<dbReference type="EMBL" id="QRDV01000008">
    <property type="protein sequence ID" value="RED42672.1"/>
    <property type="molecule type" value="Genomic_DNA"/>
</dbReference>
<sequence length="380" mass="41811">MKYIVRITSVMALAFLLGCNSQKNKGEHSHDGGETHSHSTKSFSNMTHYFGAYDLENEEYGTKTKVTLTKDARVMVTNALPNHKTGEFPNPGNPNTISAQNNTYSFPLNPKYTGKATWAREPGIALNGIKFEPGTAEVVECDTGENYRVEALQDVIDLGLDFNHAHVQPTGAYHYHGTPTSVIEEFDAGEDLVHVGFAHDGFPMYYSKSGKFKPSYKAIDGNREGEDCTYENPHQSIDISVGGHHDGTFTSDFEYIAGSGDLDECNGITIDGVYMYLVTAEFPYISRCLMGDYEEARPQGGGQRPRGGQGQRPNATELISKMDTNKDGKLSKDEVKGPLSEHFSKVDSDKDGFITKEELEKGQNQNGQRPQGGRPQGGRN</sequence>
<feature type="compositionally biased region" description="Gly residues" evidence="1">
    <location>
        <begin position="299"/>
        <end position="310"/>
    </location>
</feature>
<feature type="domain" description="EF-hand" evidence="2">
    <location>
        <begin position="334"/>
        <end position="369"/>
    </location>
</feature>
<feature type="compositionally biased region" description="Basic and acidic residues" evidence="1">
    <location>
        <begin position="342"/>
        <end position="361"/>
    </location>
</feature>
<proteinExistence type="predicted"/>
<feature type="region of interest" description="Disordered" evidence="1">
    <location>
        <begin position="296"/>
        <end position="380"/>
    </location>
</feature>
<evidence type="ECO:0000313" key="4">
    <source>
        <dbReference type="Proteomes" id="UP000256980"/>
    </source>
</evidence>
<dbReference type="InterPro" id="IPR025924">
    <property type="entry name" value="YHYH_dom"/>
</dbReference>
<evidence type="ECO:0000259" key="2">
    <source>
        <dbReference type="PROSITE" id="PS50222"/>
    </source>
</evidence>